<comment type="caution">
    <text evidence="1">The sequence shown here is derived from an EMBL/GenBank/DDBJ whole genome shotgun (WGS) entry which is preliminary data.</text>
</comment>
<accession>A0A540VQV8</accession>
<dbReference type="InterPro" id="IPR021466">
    <property type="entry name" value="Put_rhamnosyl_transferase"/>
</dbReference>
<dbReference type="Proteomes" id="UP000315400">
    <property type="component" value="Unassembled WGS sequence"/>
</dbReference>
<organism evidence="1 2">
    <name type="scientific">Spiribacter salinus</name>
    <dbReference type="NCBI Taxonomy" id="1335746"/>
    <lineage>
        <taxon>Bacteria</taxon>
        <taxon>Pseudomonadati</taxon>
        <taxon>Pseudomonadota</taxon>
        <taxon>Gammaproteobacteria</taxon>
        <taxon>Chromatiales</taxon>
        <taxon>Ectothiorhodospiraceae</taxon>
        <taxon>Spiribacter</taxon>
    </lineage>
</organism>
<evidence type="ECO:0000313" key="2">
    <source>
        <dbReference type="Proteomes" id="UP000315400"/>
    </source>
</evidence>
<dbReference type="AlphaFoldDB" id="A0A540VQV8"/>
<sequence length="334" mass="37518">MPSKHIFFVVRYSILLTGGGSWKAAKQDLSAYRRQLFAEERLDERIRLFEGLTLQSLKSQQFDADVSVSLVILTSAELPAHAADALDRSIQALPDWLDVKVVQADASGPGLRQLTQTAIDSLLSARMASSGVPYATVRLDDDDILSRTYVQALSRYVMHTFNDMAVSFPKGLIGTVSRENRRIDSVRRYYAPKHAQGIAHIASWSPADETPPRRNIFDCGRHTEIDTAVPTILDASFDSYIRTFHGSNDSGSVDKHAGWIEELPAAPPQALEQFPDEVFDAKAVTAAADARKDVRQRECQQIFAKLQACQRERGRLRRTLESRWHRKIGNKLRR</sequence>
<dbReference type="EMBL" id="VIFK01000088">
    <property type="protein sequence ID" value="TQE99145.1"/>
    <property type="molecule type" value="Genomic_DNA"/>
</dbReference>
<gene>
    <name evidence="1" type="ORF">FKY71_10130</name>
</gene>
<protein>
    <submittedName>
        <fullName evidence="1">Uncharacterized protein</fullName>
    </submittedName>
</protein>
<reference evidence="1 2" key="1">
    <citation type="submission" date="2019-06" db="EMBL/GenBank/DDBJ databases">
        <title>Metagenome assembled Genome of Spiribacter salinus SL48-SHIP from the microbial mat of Salt Lake 48 (Novosibirsk region, Russia).</title>
        <authorList>
            <person name="Shipova A."/>
            <person name="Rozanov A.S."/>
            <person name="Bryanskaya A.V."/>
            <person name="Peltek S.E."/>
        </authorList>
    </citation>
    <scope>NUCLEOTIDE SEQUENCE [LARGE SCALE GENOMIC DNA]</scope>
    <source>
        <strain evidence="1">SL48-SHIP-2</strain>
    </source>
</reference>
<evidence type="ECO:0000313" key="1">
    <source>
        <dbReference type="EMBL" id="TQE99145.1"/>
    </source>
</evidence>
<dbReference type="Pfam" id="PF11316">
    <property type="entry name" value="Rhamno_transf"/>
    <property type="match status" value="1"/>
</dbReference>
<proteinExistence type="predicted"/>
<name>A0A540VQV8_9GAMM</name>